<comment type="caution">
    <text evidence="1">The sequence shown here is derived from an EMBL/GenBank/DDBJ whole genome shotgun (WGS) entry which is preliminary data.</text>
</comment>
<proteinExistence type="predicted"/>
<dbReference type="AlphaFoldDB" id="A0A9N9Q2Z1"/>
<dbReference type="Proteomes" id="UP000701801">
    <property type="component" value="Unassembled WGS sequence"/>
</dbReference>
<dbReference type="EMBL" id="CAJVRM010000057">
    <property type="protein sequence ID" value="CAG8972872.1"/>
    <property type="molecule type" value="Genomic_DNA"/>
</dbReference>
<name>A0A9N9Q2Z1_9HELO</name>
<sequence length="143" mass="15362">MHSQATCSTGFNQETGRPIFDDDITAKACEAYRQDVTGSEDGEQCNDCTVIHNIVPGTSVVCGSPDESIGGKEVTIFLLKHPAGLSKQELIVLNSGRDSANNSVVSEDTPTTTKWLKTSVSDSSLVPVAERQEVNVTCMKRID</sequence>
<evidence type="ECO:0000313" key="2">
    <source>
        <dbReference type="Proteomes" id="UP000701801"/>
    </source>
</evidence>
<gene>
    <name evidence="1" type="ORF">HYALB_00001292</name>
</gene>
<keyword evidence="2" id="KW-1185">Reference proteome</keyword>
<protein>
    <submittedName>
        <fullName evidence="1">Uncharacterized protein</fullName>
    </submittedName>
</protein>
<organism evidence="1 2">
    <name type="scientific">Hymenoscyphus albidus</name>
    <dbReference type="NCBI Taxonomy" id="595503"/>
    <lineage>
        <taxon>Eukaryota</taxon>
        <taxon>Fungi</taxon>
        <taxon>Dikarya</taxon>
        <taxon>Ascomycota</taxon>
        <taxon>Pezizomycotina</taxon>
        <taxon>Leotiomycetes</taxon>
        <taxon>Helotiales</taxon>
        <taxon>Helotiaceae</taxon>
        <taxon>Hymenoscyphus</taxon>
    </lineage>
</organism>
<reference evidence="1" key="1">
    <citation type="submission" date="2021-07" db="EMBL/GenBank/DDBJ databases">
        <authorList>
            <person name="Durling M."/>
        </authorList>
    </citation>
    <scope>NUCLEOTIDE SEQUENCE</scope>
</reference>
<accession>A0A9N9Q2Z1</accession>
<evidence type="ECO:0000313" key="1">
    <source>
        <dbReference type="EMBL" id="CAG8972872.1"/>
    </source>
</evidence>
<dbReference type="OrthoDB" id="10319994at2759"/>